<name>A0AAV7NCP7_PLEWA</name>
<dbReference type="EMBL" id="JANPWB010000012">
    <property type="protein sequence ID" value="KAJ1112927.1"/>
    <property type="molecule type" value="Genomic_DNA"/>
</dbReference>
<organism evidence="1 2">
    <name type="scientific">Pleurodeles waltl</name>
    <name type="common">Iberian ribbed newt</name>
    <dbReference type="NCBI Taxonomy" id="8319"/>
    <lineage>
        <taxon>Eukaryota</taxon>
        <taxon>Metazoa</taxon>
        <taxon>Chordata</taxon>
        <taxon>Craniata</taxon>
        <taxon>Vertebrata</taxon>
        <taxon>Euteleostomi</taxon>
        <taxon>Amphibia</taxon>
        <taxon>Batrachia</taxon>
        <taxon>Caudata</taxon>
        <taxon>Salamandroidea</taxon>
        <taxon>Salamandridae</taxon>
        <taxon>Pleurodelinae</taxon>
        <taxon>Pleurodeles</taxon>
    </lineage>
</organism>
<dbReference type="Proteomes" id="UP001066276">
    <property type="component" value="Chromosome 8"/>
</dbReference>
<protein>
    <submittedName>
        <fullName evidence="1">Uncharacterized protein</fullName>
    </submittedName>
</protein>
<proteinExistence type="predicted"/>
<dbReference type="AlphaFoldDB" id="A0AAV7NCP7"/>
<evidence type="ECO:0000313" key="1">
    <source>
        <dbReference type="EMBL" id="KAJ1112927.1"/>
    </source>
</evidence>
<reference evidence="1" key="1">
    <citation type="journal article" date="2022" name="bioRxiv">
        <title>Sequencing and chromosome-scale assembly of the giantPleurodeles waltlgenome.</title>
        <authorList>
            <person name="Brown T."/>
            <person name="Elewa A."/>
            <person name="Iarovenko S."/>
            <person name="Subramanian E."/>
            <person name="Araus A.J."/>
            <person name="Petzold A."/>
            <person name="Susuki M."/>
            <person name="Suzuki K.-i.T."/>
            <person name="Hayashi T."/>
            <person name="Toyoda A."/>
            <person name="Oliveira C."/>
            <person name="Osipova E."/>
            <person name="Leigh N.D."/>
            <person name="Simon A."/>
            <person name="Yun M.H."/>
        </authorList>
    </citation>
    <scope>NUCLEOTIDE SEQUENCE</scope>
    <source>
        <strain evidence="1">20211129_DDA</strain>
        <tissue evidence="1">Liver</tissue>
    </source>
</reference>
<comment type="caution">
    <text evidence="1">The sequence shown here is derived from an EMBL/GenBank/DDBJ whole genome shotgun (WGS) entry which is preliminary data.</text>
</comment>
<evidence type="ECO:0000313" key="2">
    <source>
        <dbReference type="Proteomes" id="UP001066276"/>
    </source>
</evidence>
<accession>A0AAV7NCP7</accession>
<gene>
    <name evidence="1" type="ORF">NDU88_001188</name>
</gene>
<sequence length="224" mass="25601">MCGGKCTLLPEYFFCYTPTLGAYSHLDQFLLAKDGSLEVRRVAYQVRFLSDHAPLILECETLVPKPPIPLWHLQPDLLGDPEYKQDLKGGQMCYSITNWGTATSQGVEWDALKLGIRGESLSKTCGIRKCLDQELTRQEDVLTALQRQIDNGDVPESACLEVHGRIVELWDRLDSYVSRNYRQRLDWAEDRSRCMLAWLLWRERPVLIIQMLCGPSGELILGQL</sequence>
<keyword evidence="2" id="KW-1185">Reference proteome</keyword>